<keyword evidence="5 9" id="KW-0436">Ligase</keyword>
<comment type="subunit">
    <text evidence="2">Monomer.</text>
</comment>
<keyword evidence="6" id="KW-0547">Nucleotide-binding</keyword>
<keyword evidence="4" id="KW-0597">Phosphoprotein</keyword>
<evidence type="ECO:0000259" key="7">
    <source>
        <dbReference type="Pfam" id="PF00501"/>
    </source>
</evidence>
<dbReference type="GeneID" id="8779852"/>
<evidence type="ECO:0000256" key="5">
    <source>
        <dbReference type="ARBA" id="ARBA00022598"/>
    </source>
</evidence>
<dbReference type="AlphaFoldDB" id="D3S1H2"/>
<evidence type="ECO:0000256" key="3">
    <source>
        <dbReference type="ARBA" id="ARBA00022450"/>
    </source>
</evidence>
<evidence type="ECO:0000313" key="9">
    <source>
        <dbReference type="EMBL" id="ADC66436.1"/>
    </source>
</evidence>
<comment type="pathway">
    <text evidence="1">Aromatic compound metabolism.</text>
</comment>
<protein>
    <submittedName>
        <fullName evidence="9">Phenylacetate--CoA ligase</fullName>
        <ecNumber evidence="9">6.2.1.30</ecNumber>
    </submittedName>
</protein>
<dbReference type="HOGENOM" id="CLU_035301_1_1_2"/>
<sequence length="437" mass="49507">MKNYMYNKKIETMKREKIKDLQFKRLKATVKRLYENVPYYRRKMKEANVKPEDIKTLDDIRKLPFTEKEDLRKNYPFGLVAVPLEKVVELHASSGTTGKPTTVVYTRKDLEVWGEVMARCLAMSGLTKKDIFQNPIPYGLFTGAFGFHYGALKIGALIVPSSGGDSKRQITLMKDYGTTFMSGVVSYALHLAKVAMDMGIDPSKDLNVRAGLFGAEIFTESLRKKLNDLWGMDAHNVYGLSEMCGPGVSADCDQHDGLHLWEDHFLVECIDPKTGEPVEAEEKGELVISTLTKEAMPLLRYRTRDLAFIYDCKECDCGRTHVKHSTIVGRTDDMIIVSGTNIFPSQIEEVVMKHQKGGVEYRIILEKNGYLDVMTVEVESLHPLSEEEKKTLAEYYANEIKSVTGYKPRVRILDPGTIVREGIKAKRIIDLRPKESS</sequence>
<evidence type="ECO:0000256" key="4">
    <source>
        <dbReference type="ARBA" id="ARBA00022553"/>
    </source>
</evidence>
<evidence type="ECO:0000256" key="6">
    <source>
        <dbReference type="ARBA" id="ARBA00022741"/>
    </source>
</evidence>
<accession>D3S1H2</accession>
<dbReference type="STRING" id="589924.Ferp_2312"/>
<dbReference type="InterPro" id="IPR028154">
    <property type="entry name" value="AMP-dep_Lig_C"/>
</dbReference>
<dbReference type="Pfam" id="PF00501">
    <property type="entry name" value="AMP-binding"/>
    <property type="match status" value="1"/>
</dbReference>
<name>D3S1H2_FERPA</name>
<keyword evidence="3" id="KW-0596">Phosphopantetheine</keyword>
<dbReference type="EC" id="6.2.1.30" evidence="9"/>
<dbReference type="CDD" id="cd05913">
    <property type="entry name" value="PaaK"/>
    <property type="match status" value="1"/>
</dbReference>
<organism evidence="9 10">
    <name type="scientific">Ferroglobus placidus (strain DSM 10642 / AEDII12DO)</name>
    <dbReference type="NCBI Taxonomy" id="589924"/>
    <lineage>
        <taxon>Archaea</taxon>
        <taxon>Methanobacteriati</taxon>
        <taxon>Methanobacteriota</taxon>
        <taxon>Archaeoglobi</taxon>
        <taxon>Archaeoglobales</taxon>
        <taxon>Archaeoglobaceae</taxon>
        <taxon>Ferroglobus</taxon>
    </lineage>
</organism>
<dbReference type="InterPro" id="IPR000873">
    <property type="entry name" value="AMP-dep_synth/lig_dom"/>
</dbReference>
<evidence type="ECO:0000256" key="2">
    <source>
        <dbReference type="ARBA" id="ARBA00011245"/>
    </source>
</evidence>
<dbReference type="PaxDb" id="589924-Ferp_2312"/>
<dbReference type="InterPro" id="IPR042099">
    <property type="entry name" value="ANL_N_sf"/>
</dbReference>
<reference evidence="10" key="1">
    <citation type="submission" date="2010-02" db="EMBL/GenBank/DDBJ databases">
        <title>Complete sequence of Ferroglobus placidus DSM 10642.</title>
        <authorList>
            <consortium name="US DOE Joint Genome Institute"/>
            <person name="Lucas S."/>
            <person name="Copeland A."/>
            <person name="Lapidus A."/>
            <person name="Cheng J.-F."/>
            <person name="Bruce D."/>
            <person name="Goodwin L."/>
            <person name="Pitluck S."/>
            <person name="Saunders E."/>
            <person name="Brettin T."/>
            <person name="Detter J.C."/>
            <person name="Han C."/>
            <person name="Tapia R."/>
            <person name="Larimer F."/>
            <person name="Land M."/>
            <person name="Hauser L."/>
            <person name="Kyrpides N."/>
            <person name="Ivanova N."/>
            <person name="Holmes D."/>
            <person name="Lovley D."/>
            <person name="Kyrpides N."/>
            <person name="Anderson I.J."/>
            <person name="Woyke T."/>
        </authorList>
    </citation>
    <scope>NUCLEOTIDE SEQUENCE [LARGE SCALE GENOMIC DNA]</scope>
    <source>
        <strain evidence="10">DSM 10642 / AEDII12DO</strain>
    </source>
</reference>
<dbReference type="InterPro" id="IPR051414">
    <property type="entry name" value="Adenylate-forming_Reductase"/>
</dbReference>
<evidence type="ECO:0000256" key="1">
    <source>
        <dbReference type="ARBA" id="ARBA00005211"/>
    </source>
</evidence>
<dbReference type="GO" id="GO:0047475">
    <property type="term" value="F:phenylacetate-CoA ligase activity"/>
    <property type="evidence" value="ECO:0007669"/>
    <property type="project" value="UniProtKB-EC"/>
</dbReference>
<dbReference type="PANTHER" id="PTHR43439:SF2">
    <property type="entry name" value="ENZYME, PUTATIVE (JCVI)-RELATED"/>
    <property type="match status" value="1"/>
</dbReference>
<feature type="domain" description="AMP-dependent synthetase/ligase" evidence="7">
    <location>
        <begin position="81"/>
        <end position="289"/>
    </location>
</feature>
<dbReference type="InterPro" id="IPR045851">
    <property type="entry name" value="AMP-bd_C_sf"/>
</dbReference>
<dbReference type="eggNOG" id="arCOG02620">
    <property type="taxonomic scope" value="Archaea"/>
</dbReference>
<keyword evidence="10" id="KW-1185">Reference proteome</keyword>
<evidence type="ECO:0000313" key="10">
    <source>
        <dbReference type="Proteomes" id="UP000002613"/>
    </source>
</evidence>
<feature type="domain" description="AMP-dependent ligase C-terminal" evidence="8">
    <location>
        <begin position="339"/>
        <end position="432"/>
    </location>
</feature>
<proteinExistence type="predicted"/>
<dbReference type="SUPFAM" id="SSF56801">
    <property type="entry name" value="Acetyl-CoA synthetase-like"/>
    <property type="match status" value="1"/>
</dbReference>
<dbReference type="Gene3D" id="3.40.50.12780">
    <property type="entry name" value="N-terminal domain of ligase-like"/>
    <property type="match status" value="1"/>
</dbReference>
<dbReference type="Proteomes" id="UP000002613">
    <property type="component" value="Chromosome"/>
</dbReference>
<dbReference type="Pfam" id="PF14535">
    <property type="entry name" value="AMP-binding_C_2"/>
    <property type="match status" value="1"/>
</dbReference>
<dbReference type="PIRSF" id="PIRSF006444">
    <property type="entry name" value="PaaK"/>
    <property type="match status" value="1"/>
</dbReference>
<dbReference type="GO" id="GO:0000166">
    <property type="term" value="F:nucleotide binding"/>
    <property type="evidence" value="ECO:0007669"/>
    <property type="project" value="UniProtKB-KW"/>
</dbReference>
<dbReference type="Gene3D" id="3.30.300.30">
    <property type="match status" value="1"/>
</dbReference>
<dbReference type="GO" id="GO:0010124">
    <property type="term" value="P:phenylacetate catabolic process"/>
    <property type="evidence" value="ECO:0007669"/>
    <property type="project" value="InterPro"/>
</dbReference>
<dbReference type="EMBL" id="CP001899">
    <property type="protein sequence ID" value="ADC66436.1"/>
    <property type="molecule type" value="Genomic_DNA"/>
</dbReference>
<dbReference type="InterPro" id="IPR011880">
    <property type="entry name" value="PA_CoA_ligase"/>
</dbReference>
<dbReference type="RefSeq" id="WP_012966773.1">
    <property type="nucleotide sequence ID" value="NC_013849.1"/>
</dbReference>
<dbReference type="PANTHER" id="PTHR43439">
    <property type="entry name" value="PHENYLACETATE-COENZYME A LIGASE"/>
    <property type="match status" value="1"/>
</dbReference>
<gene>
    <name evidence="9" type="ordered locus">Ferp_2312</name>
</gene>
<dbReference type="FunFam" id="3.40.50.12780:FF:000016">
    <property type="entry name" value="Phenylacetate-coenzyme A ligase"/>
    <property type="match status" value="1"/>
</dbReference>
<evidence type="ECO:0000259" key="8">
    <source>
        <dbReference type="Pfam" id="PF14535"/>
    </source>
</evidence>
<dbReference type="KEGG" id="fpl:Ferp_2312"/>
<dbReference type="OrthoDB" id="37928at2157"/>
<reference evidence="9 10" key="2">
    <citation type="journal article" date="2011" name="Stand. Genomic Sci.">
        <title>Complete genome sequence of Ferroglobus placidus AEDII12DO.</title>
        <authorList>
            <person name="Anderson I."/>
            <person name="Risso C."/>
            <person name="Holmes D."/>
            <person name="Lucas S."/>
            <person name="Copeland A."/>
            <person name="Lapidus A."/>
            <person name="Cheng J.F."/>
            <person name="Bruce D."/>
            <person name="Goodwin L."/>
            <person name="Pitluck S."/>
            <person name="Saunders E."/>
            <person name="Brettin T."/>
            <person name="Detter J.C."/>
            <person name="Han C."/>
            <person name="Tapia R."/>
            <person name="Larimer F."/>
            <person name="Land M."/>
            <person name="Hauser L."/>
            <person name="Woyke T."/>
            <person name="Lovley D."/>
            <person name="Kyrpides N."/>
            <person name="Ivanova N."/>
        </authorList>
    </citation>
    <scope>NUCLEOTIDE SEQUENCE [LARGE SCALE GENOMIC DNA]</scope>
    <source>
        <strain evidence="10">DSM 10642 / AEDII12DO</strain>
    </source>
</reference>